<sequence length="78" mass="8854">MLDGLGDSVTWYCDNCDDIMPVGHEAYRMPDGTILCSEVCVDDYAFMHNDDTTKADSDILAETWDKVETFVIPREDEI</sequence>
<organism evidence="1 2">
    <name type="scientific">Limosilactobacillus mucosae LM1</name>
    <dbReference type="NCBI Taxonomy" id="1130798"/>
    <lineage>
        <taxon>Bacteria</taxon>
        <taxon>Bacillati</taxon>
        <taxon>Bacillota</taxon>
        <taxon>Bacilli</taxon>
        <taxon>Lactobacillales</taxon>
        <taxon>Lactobacillaceae</taxon>
        <taxon>Limosilactobacillus</taxon>
    </lineage>
</organism>
<dbReference type="Proteomes" id="UP000003645">
    <property type="component" value="Plasmid pLM1"/>
</dbReference>
<gene>
    <name evidence="1" type="ORF">LBLM1_11270</name>
</gene>
<reference evidence="1 2" key="1">
    <citation type="journal article" date="2012" name="J. Bacteriol.">
        <title>Genome sequence of Lactobacillus mucosae LM1, isolated from piglet feces.</title>
        <authorList>
            <person name="Lee J.H."/>
            <person name="Valeriano V.D."/>
            <person name="Shin Y.R."/>
            <person name="Chae J.P."/>
            <person name="Kim G.B."/>
            <person name="Ham J.S."/>
            <person name="Chun J."/>
            <person name="Kang D.K."/>
        </authorList>
    </citation>
    <scope>NUCLEOTIDE SEQUENCE [LARGE SCALE GENOMIC DNA]</scope>
    <source>
        <strain evidence="1 2">LM1</strain>
        <plasmid evidence="1">pLM1</plasmid>
    </source>
</reference>
<protein>
    <submittedName>
        <fullName evidence="1">Uncharacterized protein</fullName>
    </submittedName>
</protein>
<dbReference type="EMBL" id="CP011014">
    <property type="protein sequence ID" value="AJT51600.1"/>
    <property type="molecule type" value="Genomic_DNA"/>
</dbReference>
<proteinExistence type="predicted"/>
<dbReference type="KEGG" id="lmu:LBLM1_11270"/>
<dbReference type="HOGENOM" id="CLU_2617587_0_0_9"/>
<geneLocation type="plasmid" evidence="1 2">
    <name>pLM1</name>
</geneLocation>
<dbReference type="AlphaFoldDB" id="A0A0D4CNV5"/>
<keyword evidence="1" id="KW-0614">Plasmid</keyword>
<evidence type="ECO:0000313" key="1">
    <source>
        <dbReference type="EMBL" id="AJT51600.1"/>
    </source>
</evidence>
<accession>A0A0D4CNV5</accession>
<dbReference type="RefSeq" id="WP_039946304.1">
    <property type="nucleotide sequence ID" value="NZ_CP011014.1"/>
</dbReference>
<evidence type="ECO:0000313" key="2">
    <source>
        <dbReference type="Proteomes" id="UP000003645"/>
    </source>
</evidence>
<keyword evidence="2" id="KW-1185">Reference proteome</keyword>
<name>A0A0D4CNV5_LIMMU</name>